<gene>
    <name evidence="2" type="ORF">ED312_09490</name>
</gene>
<organism evidence="2 3">
    <name type="scientific">Sinomicrobium pectinilyticum</name>
    <dbReference type="NCBI Taxonomy" id="1084421"/>
    <lineage>
        <taxon>Bacteria</taxon>
        <taxon>Pseudomonadati</taxon>
        <taxon>Bacteroidota</taxon>
        <taxon>Flavobacteriia</taxon>
        <taxon>Flavobacteriales</taxon>
        <taxon>Flavobacteriaceae</taxon>
        <taxon>Sinomicrobium</taxon>
    </lineage>
</organism>
<accession>A0A3N0EJ89</accession>
<dbReference type="OrthoDB" id="116832at2"/>
<dbReference type="PANTHER" id="PTHR34406:SF1">
    <property type="entry name" value="PROTEIN YCEI"/>
    <property type="match status" value="1"/>
</dbReference>
<dbReference type="InterPro" id="IPR036761">
    <property type="entry name" value="TTHA0802/YceI-like_sf"/>
</dbReference>
<comment type="caution">
    <text evidence="2">The sequence shown here is derived from an EMBL/GenBank/DDBJ whole genome shotgun (WGS) entry which is preliminary data.</text>
</comment>
<proteinExistence type="predicted"/>
<dbReference type="AlphaFoldDB" id="A0A3N0EJ89"/>
<dbReference type="Gene3D" id="2.40.128.110">
    <property type="entry name" value="Lipid/polyisoprenoid-binding, YceI-like"/>
    <property type="match status" value="1"/>
</dbReference>
<dbReference type="SUPFAM" id="SSF101874">
    <property type="entry name" value="YceI-like"/>
    <property type="match status" value="1"/>
</dbReference>
<name>A0A3N0EJ89_SINP1</name>
<sequence>MYSRFIVLLVFISCNSLLFSQEKYLTRQGEVSFYSHTPVEDIKAENKQVLSIVDLASGEVAINILMKSFLFEKALMQEHFNENYVESDKFPKATFTGKINNLAEVLSGDNHVAEVRGRLTIHGITKPVEIEAKANIEGDKVILKGKFMIAVADYDIKIPAIVRNNIAREVEVSFKLEHLPYN</sequence>
<dbReference type="SMART" id="SM00867">
    <property type="entry name" value="YceI"/>
    <property type="match status" value="1"/>
</dbReference>
<evidence type="ECO:0000313" key="2">
    <source>
        <dbReference type="EMBL" id="RNL87852.1"/>
    </source>
</evidence>
<dbReference type="InterPro" id="IPR007372">
    <property type="entry name" value="Lipid/polyisoprenoid-bd_YceI"/>
</dbReference>
<dbReference type="PANTHER" id="PTHR34406">
    <property type="entry name" value="PROTEIN YCEI"/>
    <property type="match status" value="1"/>
</dbReference>
<reference evidence="2 3" key="1">
    <citation type="submission" date="2018-10" db="EMBL/GenBank/DDBJ databases">
        <title>Sinomicrobium pectinilyticum sp. nov., a pectinase-producing bacterium isolated from alkaline and saline soil, and emended description of the genus Sinomicrobium.</title>
        <authorList>
            <person name="Cheng B."/>
            <person name="Li C."/>
            <person name="Lai Q."/>
            <person name="Du M."/>
            <person name="Shao Z."/>
            <person name="Xu P."/>
            <person name="Yang C."/>
        </authorList>
    </citation>
    <scope>NUCLEOTIDE SEQUENCE [LARGE SCALE GENOMIC DNA]</scope>
    <source>
        <strain evidence="2 3">5DNS001</strain>
    </source>
</reference>
<dbReference type="RefSeq" id="WP_123215769.1">
    <property type="nucleotide sequence ID" value="NZ_RJTM01000068.1"/>
</dbReference>
<dbReference type="EMBL" id="RJTM01000068">
    <property type="protein sequence ID" value="RNL87852.1"/>
    <property type="molecule type" value="Genomic_DNA"/>
</dbReference>
<dbReference type="Pfam" id="PF04264">
    <property type="entry name" value="YceI"/>
    <property type="match status" value="1"/>
</dbReference>
<evidence type="ECO:0000313" key="3">
    <source>
        <dbReference type="Proteomes" id="UP000267469"/>
    </source>
</evidence>
<protein>
    <submittedName>
        <fullName evidence="2">YceI family protein</fullName>
    </submittedName>
</protein>
<dbReference type="Proteomes" id="UP000267469">
    <property type="component" value="Unassembled WGS sequence"/>
</dbReference>
<feature type="domain" description="Lipid/polyisoprenoid-binding YceI-like" evidence="1">
    <location>
        <begin position="22"/>
        <end position="179"/>
    </location>
</feature>
<evidence type="ECO:0000259" key="1">
    <source>
        <dbReference type="SMART" id="SM00867"/>
    </source>
</evidence>
<keyword evidence="3" id="KW-1185">Reference proteome</keyword>